<dbReference type="OrthoDB" id="7984201at2759"/>
<dbReference type="GeneID" id="25312992"/>
<keyword evidence="1" id="KW-0732">Signal</keyword>
<dbReference type="InterPro" id="IPR017946">
    <property type="entry name" value="PLC-like_Pdiesterase_TIM-brl"/>
</dbReference>
<dbReference type="Proteomes" id="UP000053958">
    <property type="component" value="Unassembled WGS sequence"/>
</dbReference>
<organism evidence="2 3">
    <name type="scientific">Rasamsonia emersonii (strain ATCC 16479 / CBS 393.64 / IMI 116815)</name>
    <dbReference type="NCBI Taxonomy" id="1408163"/>
    <lineage>
        <taxon>Eukaryota</taxon>
        <taxon>Fungi</taxon>
        <taxon>Dikarya</taxon>
        <taxon>Ascomycota</taxon>
        <taxon>Pezizomycotina</taxon>
        <taxon>Eurotiomycetes</taxon>
        <taxon>Eurotiomycetidae</taxon>
        <taxon>Eurotiales</taxon>
        <taxon>Trichocomaceae</taxon>
        <taxon>Rasamsonia</taxon>
    </lineage>
</organism>
<evidence type="ECO:0000313" key="3">
    <source>
        <dbReference type="Proteomes" id="UP000053958"/>
    </source>
</evidence>
<proteinExistence type="predicted"/>
<feature type="signal peptide" evidence="1">
    <location>
        <begin position="1"/>
        <end position="21"/>
    </location>
</feature>
<evidence type="ECO:0008006" key="4">
    <source>
        <dbReference type="Google" id="ProtNLM"/>
    </source>
</evidence>
<dbReference type="SUPFAM" id="SSF51695">
    <property type="entry name" value="PLC-like phosphodiesterases"/>
    <property type="match status" value="1"/>
</dbReference>
<dbReference type="Gene3D" id="3.20.20.190">
    <property type="entry name" value="Phosphatidylinositol (PI) phosphodiesterase"/>
    <property type="match status" value="1"/>
</dbReference>
<dbReference type="PANTHER" id="PTHR13593:SF146">
    <property type="entry name" value="PLC-LIKE PHOSPHODIESTERASE"/>
    <property type="match status" value="1"/>
</dbReference>
<dbReference type="Pfam" id="PF26146">
    <property type="entry name" value="PI-PLC_X"/>
    <property type="match status" value="1"/>
</dbReference>
<dbReference type="AlphaFoldDB" id="A0A0F4Z5A5"/>
<dbReference type="EMBL" id="LASV01000038">
    <property type="protein sequence ID" value="KKA25073.1"/>
    <property type="molecule type" value="Genomic_DNA"/>
</dbReference>
<dbReference type="InterPro" id="IPR051057">
    <property type="entry name" value="PI-PLC_domain"/>
</dbReference>
<name>A0A0F4Z5A5_RASE3</name>
<evidence type="ECO:0000313" key="2">
    <source>
        <dbReference type="EMBL" id="KKA25073.1"/>
    </source>
</evidence>
<dbReference type="PANTHER" id="PTHR13593">
    <property type="match status" value="1"/>
</dbReference>
<comment type="caution">
    <text evidence="2">The sequence shown here is derived from an EMBL/GenBank/DDBJ whole genome shotgun (WGS) entry which is preliminary data.</text>
</comment>
<dbReference type="GO" id="GO:0006629">
    <property type="term" value="P:lipid metabolic process"/>
    <property type="evidence" value="ECO:0007669"/>
    <property type="project" value="InterPro"/>
</dbReference>
<dbReference type="STRING" id="1408163.A0A0F4Z5A5"/>
<dbReference type="GO" id="GO:0008081">
    <property type="term" value="F:phosphoric diester hydrolase activity"/>
    <property type="evidence" value="ECO:0007669"/>
    <property type="project" value="InterPro"/>
</dbReference>
<accession>A0A0F4Z5A5</accession>
<reference evidence="2 3" key="1">
    <citation type="submission" date="2015-04" db="EMBL/GenBank/DDBJ databases">
        <authorList>
            <person name="Heijne W.H."/>
            <person name="Fedorova N.D."/>
            <person name="Nierman W.C."/>
            <person name="Vollebregt A.W."/>
            <person name="Zhao Z."/>
            <person name="Wu L."/>
            <person name="Kumar M."/>
            <person name="Stam H."/>
            <person name="van den Berg M.A."/>
            <person name="Pel H.J."/>
        </authorList>
    </citation>
    <scope>NUCLEOTIDE SEQUENCE [LARGE SCALE GENOMIC DNA]</scope>
    <source>
        <strain evidence="2 3">CBS 393.64</strain>
    </source>
</reference>
<gene>
    <name evidence="2" type="ORF">T310_0938</name>
</gene>
<evidence type="ECO:0000256" key="1">
    <source>
        <dbReference type="SAM" id="SignalP"/>
    </source>
</evidence>
<feature type="chain" id="PRO_5002482245" description="PLC-like phosphodiesterase" evidence="1">
    <location>
        <begin position="22"/>
        <end position="299"/>
    </location>
</feature>
<dbReference type="RefSeq" id="XP_013331685.1">
    <property type="nucleotide sequence ID" value="XM_013476231.1"/>
</dbReference>
<sequence>MAFQRLLCFGLLSAAAAPALAATTCNGRSEFCSRSYSNISLVGAHDSPFVGDLPTDNQNINITEQLERGVRFLQGQTHKNIEGELDMCHTSCFLKDAGSLVSFLETVKTWLDGNPNEVVTLLITNGDNVNITEFDSAFDQSGIKKYAFVPSSSPNPLSINDWPTLQELIDAGTRLVAFLDYGADMKTVPYILDEFAYYFETPYDVTNASFPDCSINRPPGASADGRMYIVNHFLDVDVLGALIPDREAADTTNAATGNGSIGAQAALCESLYGRPPNVVLVDFTDKGDIFAAQDALNGF</sequence>
<keyword evidence="3" id="KW-1185">Reference proteome</keyword>
<protein>
    <recommendedName>
        <fullName evidence="4">PLC-like phosphodiesterase</fullName>
    </recommendedName>
</protein>